<evidence type="ECO:0000256" key="1">
    <source>
        <dbReference type="ARBA" id="ARBA00010617"/>
    </source>
</evidence>
<evidence type="ECO:0000256" key="2">
    <source>
        <dbReference type="ARBA" id="ARBA00022617"/>
    </source>
</evidence>
<evidence type="ECO:0000256" key="6">
    <source>
        <dbReference type="PIRSR" id="PIRSR602403-1"/>
    </source>
</evidence>
<keyword evidence="3 6" id="KW-0479">Metal-binding</keyword>
<dbReference type="Proteomes" id="UP001346149">
    <property type="component" value="Unassembled WGS sequence"/>
</dbReference>
<dbReference type="PANTHER" id="PTHR24286:SF49">
    <property type="entry name" value="INACTIVE LINOLENATE HYDROPEROXIDE LYASE-RELATED"/>
    <property type="match status" value="1"/>
</dbReference>
<reference evidence="8 9" key="1">
    <citation type="journal article" date="2023" name="Hortic Res">
        <title>Pangenome of water caltrop reveals structural variations and asymmetric subgenome divergence after allopolyploidization.</title>
        <authorList>
            <person name="Zhang X."/>
            <person name="Chen Y."/>
            <person name="Wang L."/>
            <person name="Yuan Y."/>
            <person name="Fang M."/>
            <person name="Shi L."/>
            <person name="Lu R."/>
            <person name="Comes H.P."/>
            <person name="Ma Y."/>
            <person name="Chen Y."/>
            <person name="Huang G."/>
            <person name="Zhou Y."/>
            <person name="Zheng Z."/>
            <person name="Qiu Y."/>
        </authorList>
    </citation>
    <scope>NUCLEOTIDE SEQUENCE [LARGE SCALE GENOMIC DNA]</scope>
    <source>
        <strain evidence="8">F231</strain>
    </source>
</reference>
<dbReference type="FunFam" id="1.10.630.10:FF:000024">
    <property type="entry name" value="Allene oxide synthase, chloroplastic"/>
    <property type="match status" value="1"/>
</dbReference>
<comment type="similarity">
    <text evidence="1">Belongs to the cytochrome P450 family.</text>
</comment>
<feature type="binding site" description="axial binding residue" evidence="6">
    <location>
        <position position="451"/>
    </location>
    <ligand>
        <name>heme</name>
        <dbReference type="ChEBI" id="CHEBI:30413"/>
    </ligand>
    <ligandPart>
        <name>Fe</name>
        <dbReference type="ChEBI" id="CHEBI:18248"/>
    </ligandPart>
</feature>
<keyword evidence="2 6" id="KW-0349">Heme</keyword>
<evidence type="ECO:0000256" key="5">
    <source>
        <dbReference type="ARBA" id="ARBA00023239"/>
    </source>
</evidence>
<dbReference type="InterPro" id="IPR002403">
    <property type="entry name" value="Cyt_P450_E_grp-IV"/>
</dbReference>
<evidence type="ECO:0000313" key="9">
    <source>
        <dbReference type="Proteomes" id="UP001346149"/>
    </source>
</evidence>
<dbReference type="GO" id="GO:0016705">
    <property type="term" value="F:oxidoreductase activity, acting on paired donors, with incorporation or reduction of molecular oxygen"/>
    <property type="evidence" value="ECO:0007669"/>
    <property type="project" value="InterPro"/>
</dbReference>
<feature type="region of interest" description="Disordered" evidence="7">
    <location>
        <begin position="1"/>
        <end position="33"/>
    </location>
</feature>
<keyword evidence="9" id="KW-1185">Reference proteome</keyword>
<dbReference type="Pfam" id="PF00067">
    <property type="entry name" value="p450"/>
    <property type="match status" value="1"/>
</dbReference>
<protein>
    <submittedName>
        <fullName evidence="8">Uncharacterized protein</fullName>
    </submittedName>
</protein>
<dbReference type="AlphaFoldDB" id="A0AAN7LXK5"/>
<gene>
    <name evidence="8" type="ORF">SAY86_023604</name>
</gene>
<dbReference type="InterPro" id="IPR001128">
    <property type="entry name" value="Cyt_P450"/>
</dbReference>
<dbReference type="Gene3D" id="1.10.630.10">
    <property type="entry name" value="Cytochrome P450"/>
    <property type="match status" value="1"/>
</dbReference>
<dbReference type="GO" id="GO:0005506">
    <property type="term" value="F:iron ion binding"/>
    <property type="evidence" value="ECO:0007669"/>
    <property type="project" value="InterPro"/>
</dbReference>
<keyword evidence="4 6" id="KW-0408">Iron</keyword>
<dbReference type="SUPFAM" id="SSF48264">
    <property type="entry name" value="Cytochrome P450"/>
    <property type="match status" value="1"/>
</dbReference>
<dbReference type="GO" id="GO:0016125">
    <property type="term" value="P:sterol metabolic process"/>
    <property type="evidence" value="ECO:0007669"/>
    <property type="project" value="TreeGrafter"/>
</dbReference>
<dbReference type="GO" id="GO:0020037">
    <property type="term" value="F:heme binding"/>
    <property type="evidence" value="ECO:0007669"/>
    <property type="project" value="InterPro"/>
</dbReference>
<feature type="compositionally biased region" description="Low complexity" evidence="7">
    <location>
        <begin position="8"/>
        <end position="29"/>
    </location>
</feature>
<evidence type="ECO:0000256" key="7">
    <source>
        <dbReference type="SAM" id="MobiDB-lite"/>
    </source>
</evidence>
<dbReference type="GO" id="GO:0006631">
    <property type="term" value="P:fatty acid metabolic process"/>
    <property type="evidence" value="ECO:0007669"/>
    <property type="project" value="UniProtKB-ARBA"/>
</dbReference>
<name>A0AAN7LXK5_TRANT</name>
<sequence>MTTTNMGHSEQPSPFSSSQLLPPSSTTSHPLRDIPGSYGPRLLGPFLDRLDYFWFQGPDNFYRKRMEKHRSTVFRTNVPPSFPFYLNVNPNVVAILDCESFSHLFDMEIVEKRNVLIGDFMPSVKFTGDMRVCAYLDPSEPQHAKIKSFGLDLLKRSSRVWIEELESGLGTMWDTIDLSVAKGGSAKYFSPLQKFLFHFLSKTIVGADPSSFSQEISDSGHTIMDKWLYLQILPAFYIGSFQPLTEIFLHSWAYPFALVRGDYQKLYKFVEKEGNEAVERGKAEFGLNHEEAVHNLLFFLGFNAFGGFTAFLPTLINAIASETTDLQERLRKEVRAKLGGAGVRLSFESVKEMELVKSVVYETLRLNPPVTTQFARAKKDFRLKSHDSSFDIKQGELLCGYQRLAMRDPKVFHDPEKFDPDRFLKKPELLNYLYWSNGSQRSSPSPSNKQCPGKDFVTITGCLFVAYMFQRYDSITGNSKSITALQKAT</sequence>
<dbReference type="EMBL" id="JAXQNO010000008">
    <property type="protein sequence ID" value="KAK4793169.1"/>
    <property type="molecule type" value="Genomic_DNA"/>
</dbReference>
<comment type="cofactor">
    <cofactor evidence="6">
        <name>heme</name>
        <dbReference type="ChEBI" id="CHEBI:30413"/>
    </cofactor>
</comment>
<dbReference type="GO" id="GO:0004497">
    <property type="term" value="F:monooxygenase activity"/>
    <property type="evidence" value="ECO:0007669"/>
    <property type="project" value="InterPro"/>
</dbReference>
<dbReference type="CDD" id="cd11071">
    <property type="entry name" value="CYP74"/>
    <property type="match status" value="1"/>
</dbReference>
<keyword evidence="5" id="KW-0456">Lyase</keyword>
<evidence type="ECO:0000313" key="8">
    <source>
        <dbReference type="EMBL" id="KAK4793169.1"/>
    </source>
</evidence>
<evidence type="ECO:0000256" key="3">
    <source>
        <dbReference type="ARBA" id="ARBA00022723"/>
    </source>
</evidence>
<accession>A0AAN7LXK5</accession>
<dbReference type="GO" id="GO:0016829">
    <property type="term" value="F:lyase activity"/>
    <property type="evidence" value="ECO:0007669"/>
    <property type="project" value="UniProtKB-KW"/>
</dbReference>
<organism evidence="8 9">
    <name type="scientific">Trapa natans</name>
    <name type="common">Water chestnut</name>
    <dbReference type="NCBI Taxonomy" id="22666"/>
    <lineage>
        <taxon>Eukaryota</taxon>
        <taxon>Viridiplantae</taxon>
        <taxon>Streptophyta</taxon>
        <taxon>Embryophyta</taxon>
        <taxon>Tracheophyta</taxon>
        <taxon>Spermatophyta</taxon>
        <taxon>Magnoliopsida</taxon>
        <taxon>eudicotyledons</taxon>
        <taxon>Gunneridae</taxon>
        <taxon>Pentapetalae</taxon>
        <taxon>rosids</taxon>
        <taxon>malvids</taxon>
        <taxon>Myrtales</taxon>
        <taxon>Lythraceae</taxon>
        <taxon>Trapa</taxon>
    </lineage>
</organism>
<proteinExistence type="inferred from homology"/>
<dbReference type="PRINTS" id="PR00465">
    <property type="entry name" value="EP450IV"/>
</dbReference>
<comment type="caution">
    <text evidence="8">The sequence shown here is derived from an EMBL/GenBank/DDBJ whole genome shotgun (WGS) entry which is preliminary data.</text>
</comment>
<evidence type="ECO:0000256" key="4">
    <source>
        <dbReference type="ARBA" id="ARBA00023004"/>
    </source>
</evidence>
<dbReference type="PANTHER" id="PTHR24286">
    <property type="entry name" value="CYTOCHROME P450 26"/>
    <property type="match status" value="1"/>
</dbReference>
<dbReference type="InterPro" id="IPR036396">
    <property type="entry name" value="Cyt_P450_sf"/>
</dbReference>